<evidence type="ECO:0000256" key="2">
    <source>
        <dbReference type="ARBA" id="ARBA00011152"/>
    </source>
</evidence>
<dbReference type="EC" id="3.5.1.2" evidence="10"/>
<dbReference type="EMBL" id="DXCQ01000065">
    <property type="protein sequence ID" value="HIY97429.1"/>
    <property type="molecule type" value="Genomic_DNA"/>
</dbReference>
<dbReference type="AlphaFoldDB" id="A0A9D1ZX94"/>
<evidence type="ECO:0000256" key="4">
    <source>
        <dbReference type="ARBA" id="ARBA00022801"/>
    </source>
</evidence>
<dbReference type="EC" id="4.3.2.10" evidence="10"/>
<dbReference type="InterPro" id="IPR010139">
    <property type="entry name" value="Imidazole-glycPsynth_HisH"/>
</dbReference>
<feature type="domain" description="Glutamine amidotransferase" evidence="12">
    <location>
        <begin position="37"/>
        <end position="193"/>
    </location>
</feature>
<dbReference type="GO" id="GO:0004359">
    <property type="term" value="F:glutaminase activity"/>
    <property type="evidence" value="ECO:0007669"/>
    <property type="project" value="UniProtKB-EC"/>
</dbReference>
<feature type="active site" evidence="10 11">
    <location>
        <position position="179"/>
    </location>
</feature>
<comment type="subunit">
    <text evidence="2 10">Heterodimer of HisH and HisF.</text>
</comment>
<dbReference type="PIRSF" id="PIRSF000495">
    <property type="entry name" value="Amidotransf_hisH"/>
    <property type="match status" value="1"/>
</dbReference>
<evidence type="ECO:0000313" key="14">
    <source>
        <dbReference type="Proteomes" id="UP000886750"/>
    </source>
</evidence>
<dbReference type="Gene3D" id="3.40.50.880">
    <property type="match status" value="1"/>
</dbReference>
<evidence type="ECO:0000256" key="10">
    <source>
        <dbReference type="HAMAP-Rule" id="MF_00278"/>
    </source>
</evidence>
<protein>
    <recommendedName>
        <fullName evidence="10">Imidazole glycerol phosphate synthase subunit HisH</fullName>
        <ecNumber evidence="10">4.3.2.10</ecNumber>
    </recommendedName>
    <alternativeName>
        <fullName evidence="10">IGP synthase glutaminase subunit</fullName>
        <ecNumber evidence="10">3.5.1.2</ecNumber>
    </alternativeName>
    <alternativeName>
        <fullName evidence="10">IGP synthase subunit HisH</fullName>
    </alternativeName>
    <alternativeName>
        <fullName evidence="10">ImGP synthase subunit HisH</fullName>
        <shortName evidence="10">IGPS subunit HisH</shortName>
    </alternativeName>
</protein>
<dbReference type="PANTHER" id="PTHR42701">
    <property type="entry name" value="IMIDAZOLE GLYCEROL PHOSPHATE SYNTHASE SUBUNIT HISH"/>
    <property type="match status" value="1"/>
</dbReference>
<feature type="active site" description="Nucleophile" evidence="10 11">
    <location>
        <position position="78"/>
    </location>
</feature>
<evidence type="ECO:0000256" key="8">
    <source>
        <dbReference type="ARBA" id="ARBA00047838"/>
    </source>
</evidence>
<dbReference type="GO" id="GO:0000105">
    <property type="term" value="P:L-histidine biosynthetic process"/>
    <property type="evidence" value="ECO:0007669"/>
    <property type="project" value="UniProtKB-UniRule"/>
</dbReference>
<proteinExistence type="inferred from homology"/>
<dbReference type="PANTHER" id="PTHR42701:SF1">
    <property type="entry name" value="IMIDAZOLE GLYCEROL PHOSPHATE SYNTHASE SUBUNIT HISH"/>
    <property type="match status" value="1"/>
</dbReference>
<dbReference type="InterPro" id="IPR029062">
    <property type="entry name" value="Class_I_gatase-like"/>
</dbReference>
<dbReference type="HAMAP" id="MF_00278">
    <property type="entry name" value="HisH"/>
    <property type="match status" value="1"/>
</dbReference>
<keyword evidence="6 10" id="KW-0368">Histidine biosynthesis</keyword>
<dbReference type="PROSITE" id="PS51273">
    <property type="entry name" value="GATASE_TYPE_1"/>
    <property type="match status" value="1"/>
</dbReference>
<gene>
    <name evidence="10 13" type="primary">hisH</name>
    <name evidence="13" type="ORF">H9729_07055</name>
</gene>
<comment type="caution">
    <text evidence="13">The sequence shown here is derived from an EMBL/GenBank/DDBJ whole genome shotgun (WGS) entry which is preliminary data.</text>
</comment>
<comment type="catalytic activity">
    <reaction evidence="8 10">
        <text>5-[(5-phospho-1-deoxy-D-ribulos-1-ylimino)methylamino]-1-(5-phospho-beta-D-ribosyl)imidazole-4-carboxamide + L-glutamine = D-erythro-1-(imidazol-4-yl)glycerol 3-phosphate + 5-amino-1-(5-phospho-beta-D-ribosyl)imidazole-4-carboxamide + L-glutamate + H(+)</text>
        <dbReference type="Rhea" id="RHEA:24793"/>
        <dbReference type="ChEBI" id="CHEBI:15378"/>
        <dbReference type="ChEBI" id="CHEBI:29985"/>
        <dbReference type="ChEBI" id="CHEBI:58278"/>
        <dbReference type="ChEBI" id="CHEBI:58359"/>
        <dbReference type="ChEBI" id="CHEBI:58475"/>
        <dbReference type="ChEBI" id="CHEBI:58525"/>
        <dbReference type="EC" id="4.3.2.10"/>
    </reaction>
</comment>
<reference evidence="13" key="2">
    <citation type="submission" date="2021-04" db="EMBL/GenBank/DDBJ databases">
        <authorList>
            <person name="Gilroy R."/>
        </authorList>
    </citation>
    <scope>NUCLEOTIDE SEQUENCE</scope>
    <source>
        <strain evidence="13">1345</strain>
    </source>
</reference>
<evidence type="ECO:0000256" key="11">
    <source>
        <dbReference type="PIRSR" id="PIRSR000495-1"/>
    </source>
</evidence>
<sequence>MLGIVDYGAGNLRSVQKALEAIGERALVSGEPAVLDGCDKLILPGVGSFGAGMAELSARGLDLYIKARAKDTPILGICLGMQFLLEQSFEDGEFAGLGLIPGQVVRFTEGKIPQIGWNEVHGLKTPLFEGIAEGTRFYFVHSYRAACADEFACAKTEYYIEYPSAIWRGNVYGVQFHPEKSGEAGLKLLKNFCKMSSHNLF</sequence>
<dbReference type="NCBIfam" id="TIGR01855">
    <property type="entry name" value="IMP_synth_hisH"/>
    <property type="match status" value="1"/>
</dbReference>
<keyword evidence="4 10" id="KW-0378">Hydrolase</keyword>
<keyword evidence="5 10" id="KW-0315">Glutamine amidotransferase</keyword>
<evidence type="ECO:0000259" key="12">
    <source>
        <dbReference type="Pfam" id="PF00117"/>
    </source>
</evidence>
<evidence type="ECO:0000256" key="9">
    <source>
        <dbReference type="ARBA" id="ARBA00049534"/>
    </source>
</evidence>
<dbReference type="GO" id="GO:0005737">
    <property type="term" value="C:cytoplasm"/>
    <property type="evidence" value="ECO:0007669"/>
    <property type="project" value="UniProtKB-SubCell"/>
</dbReference>
<dbReference type="GO" id="GO:0016829">
    <property type="term" value="F:lyase activity"/>
    <property type="evidence" value="ECO:0007669"/>
    <property type="project" value="UniProtKB-KW"/>
</dbReference>
<comment type="subcellular location">
    <subcellularLocation>
        <location evidence="10">Cytoplasm</location>
    </subcellularLocation>
</comment>
<evidence type="ECO:0000256" key="7">
    <source>
        <dbReference type="ARBA" id="ARBA00023239"/>
    </source>
</evidence>
<evidence type="ECO:0000313" key="13">
    <source>
        <dbReference type="EMBL" id="HIY97429.1"/>
    </source>
</evidence>
<comment type="function">
    <text evidence="10">IGPS catalyzes the conversion of PRFAR and glutamine to IGP, AICAR and glutamate. The HisH subunit catalyzes the hydrolysis of glutamine to glutamate and ammonia as part of the synthesis of IGP and AICAR. The resulting ammonia molecule is channeled to the active site of HisF.</text>
</comment>
<dbReference type="SUPFAM" id="SSF52317">
    <property type="entry name" value="Class I glutamine amidotransferase-like"/>
    <property type="match status" value="1"/>
</dbReference>
<dbReference type="Proteomes" id="UP000886750">
    <property type="component" value="Unassembled WGS sequence"/>
</dbReference>
<evidence type="ECO:0000256" key="6">
    <source>
        <dbReference type="ARBA" id="ARBA00023102"/>
    </source>
</evidence>
<feature type="active site" evidence="10 11">
    <location>
        <position position="177"/>
    </location>
</feature>
<name>A0A9D1ZX94_9FIRM</name>
<keyword evidence="7 10" id="KW-0456">Lyase</keyword>
<accession>A0A9D1ZX94</accession>
<comment type="catalytic activity">
    <reaction evidence="9 10">
        <text>L-glutamine + H2O = L-glutamate + NH4(+)</text>
        <dbReference type="Rhea" id="RHEA:15889"/>
        <dbReference type="ChEBI" id="CHEBI:15377"/>
        <dbReference type="ChEBI" id="CHEBI:28938"/>
        <dbReference type="ChEBI" id="CHEBI:29985"/>
        <dbReference type="ChEBI" id="CHEBI:58359"/>
        <dbReference type="EC" id="3.5.1.2"/>
    </reaction>
</comment>
<dbReference type="GO" id="GO:0000107">
    <property type="term" value="F:imidazoleglycerol-phosphate synthase activity"/>
    <property type="evidence" value="ECO:0007669"/>
    <property type="project" value="UniProtKB-UniRule"/>
</dbReference>
<comment type="pathway">
    <text evidence="1 10">Amino-acid biosynthesis; L-histidine biosynthesis; L-histidine from 5-phospho-alpha-D-ribose 1-diphosphate: step 5/9.</text>
</comment>
<organism evidence="13 14">
    <name type="scientific">Candidatus Borkfalkia excrementigallinarum</name>
    <dbReference type="NCBI Taxonomy" id="2838506"/>
    <lineage>
        <taxon>Bacteria</taxon>
        <taxon>Bacillati</taxon>
        <taxon>Bacillota</taxon>
        <taxon>Clostridia</taxon>
        <taxon>Christensenellales</taxon>
        <taxon>Christensenellaceae</taxon>
        <taxon>Candidatus Borkfalkia</taxon>
    </lineage>
</organism>
<keyword evidence="10" id="KW-0963">Cytoplasm</keyword>
<dbReference type="CDD" id="cd01748">
    <property type="entry name" value="GATase1_IGP_Synthase"/>
    <property type="match status" value="1"/>
</dbReference>
<dbReference type="InterPro" id="IPR017926">
    <property type="entry name" value="GATASE"/>
</dbReference>
<evidence type="ECO:0000256" key="1">
    <source>
        <dbReference type="ARBA" id="ARBA00005091"/>
    </source>
</evidence>
<keyword evidence="3 10" id="KW-0028">Amino-acid biosynthesis</keyword>
<evidence type="ECO:0000256" key="5">
    <source>
        <dbReference type="ARBA" id="ARBA00022962"/>
    </source>
</evidence>
<evidence type="ECO:0000256" key="3">
    <source>
        <dbReference type="ARBA" id="ARBA00022605"/>
    </source>
</evidence>
<dbReference type="Pfam" id="PF00117">
    <property type="entry name" value="GATase"/>
    <property type="match status" value="1"/>
</dbReference>
<reference evidence="13" key="1">
    <citation type="journal article" date="2021" name="PeerJ">
        <title>Extensive microbial diversity within the chicken gut microbiome revealed by metagenomics and culture.</title>
        <authorList>
            <person name="Gilroy R."/>
            <person name="Ravi A."/>
            <person name="Getino M."/>
            <person name="Pursley I."/>
            <person name="Horton D.L."/>
            <person name="Alikhan N.F."/>
            <person name="Baker D."/>
            <person name="Gharbi K."/>
            <person name="Hall N."/>
            <person name="Watson M."/>
            <person name="Adriaenssens E.M."/>
            <person name="Foster-Nyarko E."/>
            <person name="Jarju S."/>
            <person name="Secka A."/>
            <person name="Antonio M."/>
            <person name="Oren A."/>
            <person name="Chaudhuri R.R."/>
            <person name="La Ragione R."/>
            <person name="Hildebrand F."/>
            <person name="Pallen M.J."/>
        </authorList>
    </citation>
    <scope>NUCLEOTIDE SEQUENCE</scope>
    <source>
        <strain evidence="13">1345</strain>
    </source>
</reference>